<dbReference type="EMBL" id="LJCO01000008">
    <property type="protein sequence ID" value="KPV45603.1"/>
    <property type="molecule type" value="Genomic_DNA"/>
</dbReference>
<name>A0A0P9F2K6_9BACL</name>
<comment type="caution">
    <text evidence="1">The sequence shown here is derived from an EMBL/GenBank/DDBJ whole genome shotgun (WGS) entry which is preliminary data.</text>
</comment>
<proteinExistence type="predicted"/>
<dbReference type="AlphaFoldDB" id="A0A0P9F2K6"/>
<sequence>MQTKIGIRLTDGAKRHLSAWQAEEPSTLFRIQASPACGGANWMLTPVENAWDSDTVVQIEGFSFVYSNFLEYLMEDVELDWLEDEDFDGPIFRVGDNRFGCA</sequence>
<evidence type="ECO:0000313" key="2">
    <source>
        <dbReference type="Proteomes" id="UP000050482"/>
    </source>
</evidence>
<evidence type="ECO:0008006" key="3">
    <source>
        <dbReference type="Google" id="ProtNLM"/>
    </source>
</evidence>
<organism evidence="1 2">
    <name type="scientific">Alicyclobacillus ferrooxydans</name>
    <dbReference type="NCBI Taxonomy" id="471514"/>
    <lineage>
        <taxon>Bacteria</taxon>
        <taxon>Bacillati</taxon>
        <taxon>Bacillota</taxon>
        <taxon>Bacilli</taxon>
        <taxon>Bacillales</taxon>
        <taxon>Alicyclobacillaceae</taxon>
        <taxon>Alicyclobacillus</taxon>
    </lineage>
</organism>
<accession>A0A0P9F2K6</accession>
<dbReference type="SUPFAM" id="SSF89360">
    <property type="entry name" value="HesB-like domain"/>
    <property type="match status" value="1"/>
</dbReference>
<reference evidence="1 2" key="1">
    <citation type="submission" date="2015-09" db="EMBL/GenBank/DDBJ databases">
        <title>Draft genome sequence of Alicyclobacillus ferrooxydans DSM 22381.</title>
        <authorList>
            <person name="Hemp J."/>
        </authorList>
    </citation>
    <scope>NUCLEOTIDE SEQUENCE [LARGE SCALE GENOMIC DNA]</scope>
    <source>
        <strain evidence="1 2">TC-34</strain>
    </source>
</reference>
<dbReference type="Gene3D" id="2.60.300.12">
    <property type="entry name" value="HesB-like domain"/>
    <property type="match status" value="1"/>
</dbReference>
<dbReference type="Proteomes" id="UP000050482">
    <property type="component" value="Unassembled WGS sequence"/>
</dbReference>
<dbReference type="InterPro" id="IPR035903">
    <property type="entry name" value="HesB-like_dom_sf"/>
</dbReference>
<keyword evidence="2" id="KW-1185">Reference proteome</keyword>
<dbReference type="RefSeq" id="WP_054967382.1">
    <property type="nucleotide sequence ID" value="NZ_LJCO01000008.1"/>
</dbReference>
<protein>
    <recommendedName>
        <fullName evidence="3">FeS cluster biogenesis domain-containing protein</fullName>
    </recommendedName>
</protein>
<dbReference type="PATRIC" id="fig|471514.4.peg.269"/>
<evidence type="ECO:0000313" key="1">
    <source>
        <dbReference type="EMBL" id="KPV45603.1"/>
    </source>
</evidence>
<gene>
    <name evidence="1" type="ORF">AN477_01375</name>
</gene>